<comment type="caution">
    <text evidence="1">The sequence shown here is derived from an EMBL/GenBank/DDBJ whole genome shotgun (WGS) entry which is preliminary data.</text>
</comment>
<sequence length="80" mass="8470">MASSKFSIFLLLILSGMILFQDNKSGCMGVTACPQYCLEVAYMTCTSSGSQKLTGKCNCCLAPKDCTLHLSDGSQVNCAS</sequence>
<dbReference type="Proteomes" id="UP000827976">
    <property type="component" value="Chromosome 9"/>
</dbReference>
<reference evidence="2" key="1">
    <citation type="journal article" date="2022" name="Nat. Commun.">
        <title>Chromosome evolution and the genetic basis of agronomically important traits in greater yam.</title>
        <authorList>
            <person name="Bredeson J.V."/>
            <person name="Lyons J.B."/>
            <person name="Oniyinde I.O."/>
            <person name="Okereke N.R."/>
            <person name="Kolade O."/>
            <person name="Nnabue I."/>
            <person name="Nwadili C.O."/>
            <person name="Hribova E."/>
            <person name="Parker M."/>
            <person name="Nwogha J."/>
            <person name="Shu S."/>
            <person name="Carlson J."/>
            <person name="Kariba R."/>
            <person name="Muthemba S."/>
            <person name="Knop K."/>
            <person name="Barton G.J."/>
            <person name="Sherwood A.V."/>
            <person name="Lopez-Montes A."/>
            <person name="Asiedu R."/>
            <person name="Jamnadass R."/>
            <person name="Muchugi A."/>
            <person name="Goodstein D."/>
            <person name="Egesi C.N."/>
            <person name="Featherston J."/>
            <person name="Asfaw A."/>
            <person name="Simpson G.G."/>
            <person name="Dolezel J."/>
            <person name="Hendre P.S."/>
            <person name="Van Deynze A."/>
            <person name="Kumar P.L."/>
            <person name="Obidiegwu J.E."/>
            <person name="Bhattacharjee R."/>
            <person name="Rokhsar D.S."/>
        </authorList>
    </citation>
    <scope>NUCLEOTIDE SEQUENCE [LARGE SCALE GENOMIC DNA]</scope>
    <source>
        <strain evidence="2">cv. TDa95/00328</strain>
    </source>
</reference>
<organism evidence="1 2">
    <name type="scientific">Dioscorea alata</name>
    <name type="common">Purple yam</name>
    <dbReference type="NCBI Taxonomy" id="55571"/>
    <lineage>
        <taxon>Eukaryota</taxon>
        <taxon>Viridiplantae</taxon>
        <taxon>Streptophyta</taxon>
        <taxon>Embryophyta</taxon>
        <taxon>Tracheophyta</taxon>
        <taxon>Spermatophyta</taxon>
        <taxon>Magnoliopsida</taxon>
        <taxon>Liliopsida</taxon>
        <taxon>Dioscoreales</taxon>
        <taxon>Dioscoreaceae</taxon>
        <taxon>Dioscorea</taxon>
    </lineage>
</organism>
<accession>A0ACB7VE52</accession>
<dbReference type="EMBL" id="CM037019">
    <property type="protein sequence ID" value="KAH7672016.1"/>
    <property type="molecule type" value="Genomic_DNA"/>
</dbReference>
<keyword evidence="2" id="KW-1185">Reference proteome</keyword>
<gene>
    <name evidence="1" type="ORF">IHE45_09G026100</name>
</gene>
<protein>
    <submittedName>
        <fullName evidence="1">Proteinase inhibitor I20 protein</fullName>
    </submittedName>
</protein>
<name>A0ACB7VE52_DIOAL</name>
<evidence type="ECO:0000313" key="2">
    <source>
        <dbReference type="Proteomes" id="UP000827976"/>
    </source>
</evidence>
<proteinExistence type="predicted"/>
<evidence type="ECO:0000313" key="1">
    <source>
        <dbReference type="EMBL" id="KAH7672016.1"/>
    </source>
</evidence>